<organism evidence="2 3">
    <name type="scientific">Mucilaginibacter celer</name>
    <dbReference type="NCBI Taxonomy" id="2305508"/>
    <lineage>
        <taxon>Bacteria</taxon>
        <taxon>Pseudomonadati</taxon>
        <taxon>Bacteroidota</taxon>
        <taxon>Sphingobacteriia</taxon>
        <taxon>Sphingobacteriales</taxon>
        <taxon>Sphingobacteriaceae</taxon>
        <taxon>Mucilaginibacter</taxon>
    </lineage>
</organism>
<dbReference type="InterPro" id="IPR024775">
    <property type="entry name" value="DinB-like"/>
</dbReference>
<reference evidence="2 3" key="1">
    <citation type="submission" date="2018-10" db="EMBL/GenBank/DDBJ databases">
        <title>Genome sequencing of Mucilaginibacter sp. HYN0043.</title>
        <authorList>
            <person name="Kim M."/>
            <person name="Yi H."/>
        </authorList>
    </citation>
    <scope>NUCLEOTIDE SEQUENCE [LARGE SCALE GENOMIC DNA]</scope>
    <source>
        <strain evidence="2 3">HYN0043</strain>
    </source>
</reference>
<dbReference type="InterPro" id="IPR034660">
    <property type="entry name" value="DinB/YfiT-like"/>
</dbReference>
<proteinExistence type="predicted"/>
<dbReference type="OrthoDB" id="4295522at2"/>
<accession>A0A494VL92</accession>
<protein>
    <submittedName>
        <fullName evidence="2">DinB family protein</fullName>
    </submittedName>
</protein>
<evidence type="ECO:0000259" key="1">
    <source>
        <dbReference type="Pfam" id="PF12867"/>
    </source>
</evidence>
<dbReference type="Proteomes" id="UP000270046">
    <property type="component" value="Chromosome"/>
</dbReference>
<dbReference type="AlphaFoldDB" id="A0A494VL92"/>
<name>A0A494VL92_9SPHI</name>
<dbReference type="KEGG" id="muh:HYN43_002880"/>
<dbReference type="Pfam" id="PF12867">
    <property type="entry name" value="DinB_2"/>
    <property type="match status" value="1"/>
</dbReference>
<gene>
    <name evidence="2" type="ORF">HYN43_002880</name>
</gene>
<dbReference type="RefSeq" id="WP_119408020.1">
    <property type="nucleotide sequence ID" value="NZ_CP032869.1"/>
</dbReference>
<feature type="domain" description="DinB-like" evidence="1">
    <location>
        <begin position="8"/>
        <end position="140"/>
    </location>
</feature>
<keyword evidence="3" id="KW-1185">Reference proteome</keyword>
<dbReference type="SUPFAM" id="SSF109854">
    <property type="entry name" value="DinB/YfiT-like putative metalloenzymes"/>
    <property type="match status" value="1"/>
</dbReference>
<evidence type="ECO:0000313" key="3">
    <source>
        <dbReference type="Proteomes" id="UP000270046"/>
    </source>
</evidence>
<evidence type="ECO:0000313" key="2">
    <source>
        <dbReference type="EMBL" id="AYL94301.1"/>
    </source>
</evidence>
<dbReference type="EMBL" id="CP032869">
    <property type="protein sequence ID" value="AYL94301.1"/>
    <property type="molecule type" value="Genomic_DNA"/>
</dbReference>
<sequence>MLPYLNKLEEDRKLLLQVTESLTEEQYNFIPEGFSNNIIWNLGHILVVSENILFKDSAFQRPVQEVIRQQFQRGSRPETNIDDDEIFLIRYALMQTVRFYKKAAGIGDQNGETKIQQGNFVQMISGERMEFLLFHEKIHYYRIGKLMEMVKEISSATQNLNNQ</sequence>
<dbReference type="Gene3D" id="1.20.120.450">
    <property type="entry name" value="dinb family like domain"/>
    <property type="match status" value="1"/>
</dbReference>